<dbReference type="Proteomes" id="UP000091857">
    <property type="component" value="Chromosome 4"/>
</dbReference>
<name>A0ACB7HW83_MANES</name>
<evidence type="ECO:0000313" key="2">
    <source>
        <dbReference type="Proteomes" id="UP000091857"/>
    </source>
</evidence>
<dbReference type="EMBL" id="CM004390">
    <property type="protein sequence ID" value="KAG8656219.1"/>
    <property type="molecule type" value="Genomic_DNA"/>
</dbReference>
<keyword evidence="2" id="KW-1185">Reference proteome</keyword>
<comment type="caution">
    <text evidence="1">The sequence shown here is derived from an EMBL/GenBank/DDBJ whole genome shotgun (WGS) entry which is preliminary data.</text>
</comment>
<reference evidence="2" key="1">
    <citation type="journal article" date="2016" name="Nat. Biotechnol.">
        <title>Sequencing wild and cultivated cassava and related species reveals extensive interspecific hybridization and genetic diversity.</title>
        <authorList>
            <person name="Bredeson J.V."/>
            <person name="Lyons J.B."/>
            <person name="Prochnik S.E."/>
            <person name="Wu G.A."/>
            <person name="Ha C.M."/>
            <person name="Edsinger-Gonzales E."/>
            <person name="Grimwood J."/>
            <person name="Schmutz J."/>
            <person name="Rabbi I.Y."/>
            <person name="Egesi C."/>
            <person name="Nauluvula P."/>
            <person name="Lebot V."/>
            <person name="Ndunguru J."/>
            <person name="Mkamilo G."/>
            <person name="Bart R.S."/>
            <person name="Setter T.L."/>
            <person name="Gleadow R.M."/>
            <person name="Kulakow P."/>
            <person name="Ferguson M.E."/>
            <person name="Rounsley S."/>
            <person name="Rokhsar D.S."/>
        </authorList>
    </citation>
    <scope>NUCLEOTIDE SEQUENCE [LARGE SCALE GENOMIC DNA]</scope>
    <source>
        <strain evidence="2">cv. AM560-2</strain>
    </source>
</reference>
<gene>
    <name evidence="1" type="ORF">MANES_04G107600v8</name>
</gene>
<accession>A0ACB7HW83</accession>
<sequence length="409" mass="45048">MFKRRKLQPPCSFLQQLSFQEVSPTQPFSQISPPINTIFFTTIFHIHLVCLVYSLHIYFSFSIDKFIIISYSIHTMTSFKLNSLTTLPSFIVFLVFCSSVNVSFASLRVGFYRSSCPSAEAIVRKAVNKAVSQNPGLGAGLIRMHFHDCFVRGCDASVLLKSTPGNPSEREHVANNPSLRGFEVIDEAKAEIEALCPQTVSCADILAFAARDSSYKLGGINYVVPAGRRDGRVSREDEVGQNLPPFFFNAQQLADNFARKGMSVDEMVTLSGAHSIGVSHCSSFSSRLYNFNATHAQDPSMDPRYAAFLKTKCPPPSANRVDGGPTVALDPTPNRMDNKYYMELKKNRGLLTSDQTLMNSASTQMMVVNNARNAGTWAAKFAKAMVHMGSLDVLTGTDGEIRRQCSAAN</sequence>
<organism evidence="1 2">
    <name type="scientific">Manihot esculenta</name>
    <name type="common">Cassava</name>
    <name type="synonym">Jatropha manihot</name>
    <dbReference type="NCBI Taxonomy" id="3983"/>
    <lineage>
        <taxon>Eukaryota</taxon>
        <taxon>Viridiplantae</taxon>
        <taxon>Streptophyta</taxon>
        <taxon>Embryophyta</taxon>
        <taxon>Tracheophyta</taxon>
        <taxon>Spermatophyta</taxon>
        <taxon>Magnoliopsida</taxon>
        <taxon>eudicotyledons</taxon>
        <taxon>Gunneridae</taxon>
        <taxon>Pentapetalae</taxon>
        <taxon>rosids</taxon>
        <taxon>fabids</taxon>
        <taxon>Malpighiales</taxon>
        <taxon>Euphorbiaceae</taxon>
        <taxon>Crotonoideae</taxon>
        <taxon>Manihoteae</taxon>
        <taxon>Manihot</taxon>
    </lineage>
</organism>
<evidence type="ECO:0000313" key="1">
    <source>
        <dbReference type="EMBL" id="KAG8656219.1"/>
    </source>
</evidence>
<protein>
    <submittedName>
        <fullName evidence="1">Uncharacterized protein</fullName>
    </submittedName>
</protein>
<proteinExistence type="predicted"/>